<name>A0AC61NDL0_9BACT</name>
<evidence type="ECO:0000313" key="2">
    <source>
        <dbReference type="Proteomes" id="UP000826212"/>
    </source>
</evidence>
<protein>
    <submittedName>
        <fullName evidence="1">FadR family transcriptional regulator</fullName>
    </submittedName>
</protein>
<dbReference type="Proteomes" id="UP000826212">
    <property type="component" value="Chromosome"/>
</dbReference>
<sequence>MNNIFNNIDGDTTLVNRVTKTIESAILEKKIQEGTRLPSERELSELLSVSRTTVREALRTLAAKGLVQIRKGSGVYVSHYALNNALDSVNHFYNSTFNEKLLPHLVDFRLNFEPKVARMAAKFRNGYNLECLRRNIEKSRLFTEYTDHQTAALDVEFHQLVAQATHNRFVLVSMEPVFNLLPKLCDSIYHESGYAGKEKICGMHEIIYKAIHDRNESLAEDAMHEHISAFISHYYAYIEVSDMPK</sequence>
<gene>
    <name evidence="1" type="ORF">K4L44_13415</name>
</gene>
<proteinExistence type="predicted"/>
<keyword evidence="2" id="KW-1185">Reference proteome</keyword>
<evidence type="ECO:0000313" key="1">
    <source>
        <dbReference type="EMBL" id="QZE13566.1"/>
    </source>
</evidence>
<accession>A0AC61NDL0</accession>
<organism evidence="1 2">
    <name type="scientific">Halosquirtibacter laminarini</name>
    <dbReference type="NCBI Taxonomy" id="3374600"/>
    <lineage>
        <taxon>Bacteria</taxon>
        <taxon>Pseudomonadati</taxon>
        <taxon>Bacteroidota</taxon>
        <taxon>Bacteroidia</taxon>
        <taxon>Marinilabiliales</taxon>
        <taxon>Prolixibacteraceae</taxon>
        <taxon>Halosquirtibacter</taxon>
    </lineage>
</organism>
<reference evidence="1" key="1">
    <citation type="submission" date="2021-08" db="EMBL/GenBank/DDBJ databases">
        <title>Novel anaerobic bacterium isolated from sea squirt in East Sea, Republic of Korea.</title>
        <authorList>
            <person name="Nguyen T.H."/>
            <person name="Li Z."/>
            <person name="Lee Y.-J."/>
            <person name="Ko J."/>
            <person name="Kim S.-G."/>
        </authorList>
    </citation>
    <scope>NUCLEOTIDE SEQUENCE</scope>
    <source>
        <strain evidence="1">KCTC 25031</strain>
    </source>
</reference>
<dbReference type="EMBL" id="CP081303">
    <property type="protein sequence ID" value="QZE13566.1"/>
    <property type="molecule type" value="Genomic_DNA"/>
</dbReference>